<evidence type="ECO:0000259" key="2">
    <source>
        <dbReference type="SMART" id="SM00646"/>
    </source>
</evidence>
<gene>
    <name evidence="3" type="ORF">HC246_12970</name>
</gene>
<name>A0ABX1LRZ8_9CYAN</name>
<dbReference type="PANTHER" id="PTHR30404:SF0">
    <property type="entry name" value="N-ACETYLMURAMOYL-L-ALANINE AMIDASE AMIC"/>
    <property type="match status" value="1"/>
</dbReference>
<organism evidence="3 4">
    <name type="scientific">Pseudanabaena yagii GIHE-NHR1</name>
    <dbReference type="NCBI Taxonomy" id="2722753"/>
    <lineage>
        <taxon>Bacteria</taxon>
        <taxon>Bacillati</taxon>
        <taxon>Cyanobacteriota</taxon>
        <taxon>Cyanophyceae</taxon>
        <taxon>Pseudanabaenales</taxon>
        <taxon>Pseudanabaenaceae</taxon>
        <taxon>Pseudanabaena</taxon>
        <taxon>Pseudanabaena yagii</taxon>
    </lineage>
</organism>
<reference evidence="3 4" key="1">
    <citation type="submission" date="2020-03" db="EMBL/GenBank/DDBJ databases">
        <title>Draft Genome Sequence of 2-Methylisoborneol Producing Pseudanabaena yagii Strain GIHE-NHR1 Isolated from North Han River in South Korea.</title>
        <authorList>
            <person name="Jeong J."/>
        </authorList>
    </citation>
    <scope>NUCLEOTIDE SEQUENCE [LARGE SCALE GENOMIC DNA]</scope>
    <source>
        <strain evidence="3 4">GIHE-NHR1</strain>
    </source>
</reference>
<dbReference type="SMART" id="SM00646">
    <property type="entry name" value="Ami_3"/>
    <property type="match status" value="1"/>
</dbReference>
<dbReference type="EMBL" id="JAAVJL010000001">
    <property type="protein sequence ID" value="NMF58913.1"/>
    <property type="molecule type" value="Genomic_DNA"/>
</dbReference>
<dbReference type="RefSeq" id="WP_169363753.1">
    <property type="nucleotide sequence ID" value="NZ_JAAVJL010000001.1"/>
</dbReference>
<evidence type="ECO:0000313" key="3">
    <source>
        <dbReference type="EMBL" id="NMF58913.1"/>
    </source>
</evidence>
<evidence type="ECO:0000256" key="1">
    <source>
        <dbReference type="ARBA" id="ARBA00022801"/>
    </source>
</evidence>
<dbReference type="Proteomes" id="UP000738376">
    <property type="component" value="Unassembled WGS sequence"/>
</dbReference>
<comment type="caution">
    <text evidence="3">The sequence shown here is derived from an EMBL/GenBank/DDBJ whole genome shotgun (WGS) entry which is preliminary data.</text>
</comment>
<protein>
    <submittedName>
        <fullName evidence="3">N-acetylmuramoyl-L-alanine amidase</fullName>
    </submittedName>
</protein>
<dbReference type="CDD" id="cd02696">
    <property type="entry name" value="MurNAc-LAA"/>
    <property type="match status" value="1"/>
</dbReference>
<keyword evidence="1" id="KW-0378">Hydrolase</keyword>
<feature type="domain" description="MurNAc-LAA" evidence="2">
    <location>
        <begin position="370"/>
        <end position="482"/>
    </location>
</feature>
<dbReference type="SUPFAM" id="SSF53187">
    <property type="entry name" value="Zn-dependent exopeptidases"/>
    <property type="match status" value="1"/>
</dbReference>
<keyword evidence="4" id="KW-1185">Reference proteome</keyword>
<evidence type="ECO:0000313" key="4">
    <source>
        <dbReference type="Proteomes" id="UP000738376"/>
    </source>
</evidence>
<proteinExistence type="predicted"/>
<sequence length="490" mass="53501">MNQLNQHYKRSLCCLMCLLGSNLLDVQETKAKDALAQSLQKTSLQAQILSSGQTLRLSNTQINSDGLLFKDGNPQLNLSRSISVKRNILGLQINEDTQQSPEFSVPENPDGVSPLTVVQFQKSPEIARLGFDLDNPQPQYWQSSFDTDQGALMMQPITVSSSSANNNNTTKNPSIASLPLDIPTTIDGLSFNGYGQLVIQASRAITYRSSLDLANNIYSVTVPATRISAQLRRPILGANSPIEQIRLNQVGESVVISIKTIAGWQIRETPRTNAQAIALQLVSVGPVNTSVPRIPRSQPQLIYGNNTGRQLVVIDPGHGGPDVGATRNGIYEKDIVLLISKQLGRILQQMGYAVVYTRTEDIDLDLEPRVQIAEKSRASVFVSVHVNSLDANASQVSGLETYHAPGASLGKNLAELVHEQILASTGANDRGVRSARFYVIRNTSMPAILVETGYITNPSEASRLVNPSYQERIAEAIARGVDQFLKSYRR</sequence>
<dbReference type="InterPro" id="IPR002508">
    <property type="entry name" value="MurNAc-LAA_cat"/>
</dbReference>
<dbReference type="Pfam" id="PF01520">
    <property type="entry name" value="Amidase_3"/>
    <property type="match status" value="1"/>
</dbReference>
<dbReference type="InterPro" id="IPR050695">
    <property type="entry name" value="N-acetylmuramoyl_amidase_3"/>
</dbReference>
<dbReference type="PANTHER" id="PTHR30404">
    <property type="entry name" value="N-ACETYLMURAMOYL-L-ALANINE AMIDASE"/>
    <property type="match status" value="1"/>
</dbReference>
<dbReference type="Gene3D" id="3.40.630.40">
    <property type="entry name" value="Zn-dependent exopeptidases"/>
    <property type="match status" value="1"/>
</dbReference>
<accession>A0ABX1LRZ8</accession>